<evidence type="ECO:0000256" key="7">
    <source>
        <dbReference type="ARBA" id="ARBA00022824"/>
    </source>
</evidence>
<keyword evidence="5 10" id="KW-0812">Transmembrane</keyword>
<evidence type="ECO:0000256" key="12">
    <source>
        <dbReference type="SAM" id="SignalP"/>
    </source>
</evidence>
<evidence type="ECO:0000256" key="8">
    <source>
        <dbReference type="ARBA" id="ARBA00022989"/>
    </source>
</evidence>
<organism evidence="14 15">
    <name type="scientific">Amphilophus citrinellus</name>
    <name type="common">Midas cichlid</name>
    <name type="synonym">Cichlasoma citrinellum</name>
    <dbReference type="NCBI Taxonomy" id="61819"/>
    <lineage>
        <taxon>Eukaryota</taxon>
        <taxon>Metazoa</taxon>
        <taxon>Chordata</taxon>
        <taxon>Craniata</taxon>
        <taxon>Vertebrata</taxon>
        <taxon>Euteleostomi</taxon>
        <taxon>Actinopterygii</taxon>
        <taxon>Neopterygii</taxon>
        <taxon>Teleostei</taxon>
        <taxon>Neoteleostei</taxon>
        <taxon>Acanthomorphata</taxon>
        <taxon>Ovalentaria</taxon>
        <taxon>Cichlomorphae</taxon>
        <taxon>Cichliformes</taxon>
        <taxon>Cichlidae</taxon>
        <taxon>New World cichlids</taxon>
        <taxon>Cichlasomatinae</taxon>
        <taxon>Heroini</taxon>
        <taxon>Amphilophus</taxon>
    </lineage>
</organism>
<feature type="chain" id="PRO_5018592539" evidence="12">
    <location>
        <begin position="20"/>
        <end position="216"/>
    </location>
</feature>
<evidence type="ECO:0000256" key="11">
    <source>
        <dbReference type="SAM" id="Phobius"/>
    </source>
</evidence>
<evidence type="ECO:0000256" key="6">
    <source>
        <dbReference type="ARBA" id="ARBA00022729"/>
    </source>
</evidence>
<keyword evidence="8 11" id="KW-1133">Transmembrane helix</keyword>
<evidence type="ECO:0000256" key="5">
    <source>
        <dbReference type="ARBA" id="ARBA00022692"/>
    </source>
</evidence>
<dbReference type="Gene3D" id="2.60.120.680">
    <property type="entry name" value="GOLD domain"/>
    <property type="match status" value="1"/>
</dbReference>
<dbReference type="SUPFAM" id="SSF101576">
    <property type="entry name" value="Supernatant protein factor (SPF), C-terminal domain"/>
    <property type="match status" value="1"/>
</dbReference>
<dbReference type="Ensembl" id="ENSACIT00000027876.1">
    <property type="protein sequence ID" value="ENSACIP00000027164.1"/>
    <property type="gene ID" value="ENSACIG00000021034.1"/>
</dbReference>
<evidence type="ECO:0000256" key="9">
    <source>
        <dbReference type="ARBA" id="ARBA00023136"/>
    </source>
</evidence>
<keyword evidence="9 11" id="KW-0472">Membrane</keyword>
<feature type="transmembrane region" description="Helical" evidence="11">
    <location>
        <begin position="179"/>
        <end position="201"/>
    </location>
</feature>
<feature type="signal peptide" evidence="12">
    <location>
        <begin position="1"/>
        <end position="19"/>
    </location>
</feature>
<feature type="domain" description="GOLD" evidence="13">
    <location>
        <begin position="31"/>
        <end position="113"/>
    </location>
</feature>
<evidence type="ECO:0000313" key="15">
    <source>
        <dbReference type="Proteomes" id="UP000261340"/>
    </source>
</evidence>
<dbReference type="InterPro" id="IPR009038">
    <property type="entry name" value="GOLD_dom"/>
</dbReference>
<dbReference type="GeneTree" id="ENSGT00940000159833"/>
<evidence type="ECO:0000256" key="3">
    <source>
        <dbReference type="ARBA" id="ARBA00004619"/>
    </source>
</evidence>
<evidence type="ECO:0000259" key="13">
    <source>
        <dbReference type="PROSITE" id="PS50866"/>
    </source>
</evidence>
<evidence type="ECO:0000256" key="10">
    <source>
        <dbReference type="RuleBase" id="RU003827"/>
    </source>
</evidence>
<dbReference type="Proteomes" id="UP000261340">
    <property type="component" value="Unplaced"/>
</dbReference>
<accession>A0A3Q0SQE0</accession>
<keyword evidence="6 12" id="KW-0732">Signal</keyword>
<dbReference type="SMART" id="SM01190">
    <property type="entry name" value="EMP24_GP25L"/>
    <property type="match status" value="1"/>
</dbReference>
<name>A0A3Q0SQE0_AMPCI</name>
<evidence type="ECO:0000256" key="4">
    <source>
        <dbReference type="ARBA" id="ARBA00007104"/>
    </source>
</evidence>
<evidence type="ECO:0000313" key="14">
    <source>
        <dbReference type="Ensembl" id="ENSACIP00000027164.1"/>
    </source>
</evidence>
<dbReference type="InterPro" id="IPR015720">
    <property type="entry name" value="Emp24-like"/>
</dbReference>
<dbReference type="Pfam" id="PF01105">
    <property type="entry name" value="EMP24_GP25L"/>
    <property type="match status" value="1"/>
</dbReference>
<dbReference type="OMA" id="AESQTWY"/>
<dbReference type="GO" id="GO:0033116">
    <property type="term" value="C:endoplasmic reticulum-Golgi intermediate compartment membrane"/>
    <property type="evidence" value="ECO:0007669"/>
    <property type="project" value="UniProtKB-SubCell"/>
</dbReference>
<protein>
    <submittedName>
        <fullName evidence="14">Transmembrane p24 trafficking protein 3</fullName>
    </submittedName>
</protein>
<proteinExistence type="inferred from homology"/>
<evidence type="ECO:0000256" key="2">
    <source>
        <dbReference type="ARBA" id="ARBA00004151"/>
    </source>
</evidence>
<dbReference type="AlphaFoldDB" id="A0A3Q0SQE0"/>
<dbReference type="PANTHER" id="PTHR22811">
    <property type="entry name" value="TRANSMEMBRANE EMP24 DOMAIN-CONTAINING PROTEIN"/>
    <property type="match status" value="1"/>
</dbReference>
<comment type="similarity">
    <text evidence="4 10">Belongs to the EMP24/GP25L family.</text>
</comment>
<reference evidence="14" key="2">
    <citation type="submission" date="2025-09" db="UniProtKB">
        <authorList>
            <consortium name="Ensembl"/>
        </authorList>
    </citation>
    <scope>IDENTIFICATION</scope>
</reference>
<dbReference type="GO" id="GO:0005794">
    <property type="term" value="C:Golgi apparatus"/>
    <property type="evidence" value="ECO:0007669"/>
    <property type="project" value="UniProtKB-SubCell"/>
</dbReference>
<dbReference type="STRING" id="61819.ENSACIP00000027164"/>
<dbReference type="GO" id="GO:0005789">
    <property type="term" value="C:endoplasmic reticulum membrane"/>
    <property type="evidence" value="ECO:0007669"/>
    <property type="project" value="UniProtKB-SubCell"/>
</dbReference>
<sequence length="216" mass="24679">MLYLAFTSLLLSNAFVVFGGELTFELPDNDKQCFYEELEKDVKFDIDFQVISGGNYDVDCFVTDPRDNVLYNEKKKQYDSFSHTTTMKGVYKVCFSNEFSTFTHKVVYLDFLCDSYLPLHVASSVALILIDLRCCFCSQLESSCVAIHEILKGVADSQTWYRLREAQDRTKAEHLLERVTYWSIGETVLLFVIGIGQVMMLKSFFSEKKGSVAATT</sequence>
<dbReference type="PROSITE" id="PS50866">
    <property type="entry name" value="GOLD"/>
    <property type="match status" value="1"/>
</dbReference>
<reference evidence="14" key="1">
    <citation type="submission" date="2025-08" db="UniProtKB">
        <authorList>
            <consortium name="Ensembl"/>
        </authorList>
    </citation>
    <scope>IDENTIFICATION</scope>
</reference>
<comment type="subcellular location">
    <subcellularLocation>
        <location evidence="1">Endoplasmic reticulum membrane</location>
        <topology evidence="1">Single-pass type I membrane protein</topology>
    </subcellularLocation>
    <subcellularLocation>
        <location evidence="2">Endoplasmic reticulum-Golgi intermediate compartment membrane</location>
        <topology evidence="2">Single-pass type I membrane protein</topology>
    </subcellularLocation>
    <subcellularLocation>
        <location evidence="3">Golgi apparatus</location>
        <location evidence="3">cis-Golgi network membrane</location>
        <topology evidence="3">Single-pass type I membrane protein</topology>
    </subcellularLocation>
    <subcellularLocation>
        <location evidence="10">Membrane</location>
        <topology evidence="10">Single-pass type I membrane protein</topology>
    </subcellularLocation>
</comment>
<dbReference type="InterPro" id="IPR036598">
    <property type="entry name" value="GOLD_dom_sf"/>
</dbReference>
<keyword evidence="7" id="KW-0256">Endoplasmic reticulum</keyword>
<evidence type="ECO:0000256" key="1">
    <source>
        <dbReference type="ARBA" id="ARBA00004115"/>
    </source>
</evidence>
<keyword evidence="15" id="KW-1185">Reference proteome</keyword>